<proteinExistence type="predicted"/>
<dbReference type="InterPro" id="IPR016795">
    <property type="entry name" value="UCP021697"/>
</dbReference>
<evidence type="ECO:0000313" key="3">
    <source>
        <dbReference type="EMBL" id="TWP47925.1"/>
    </source>
</evidence>
<keyword evidence="2" id="KW-0472">Membrane</keyword>
<organism evidence="3 4">
    <name type="scientific">Lentzea tibetensis</name>
    <dbReference type="NCBI Taxonomy" id="2591470"/>
    <lineage>
        <taxon>Bacteria</taxon>
        <taxon>Bacillati</taxon>
        <taxon>Actinomycetota</taxon>
        <taxon>Actinomycetes</taxon>
        <taxon>Pseudonocardiales</taxon>
        <taxon>Pseudonocardiaceae</taxon>
        <taxon>Lentzea</taxon>
    </lineage>
</organism>
<dbReference type="PIRSF" id="PIRSF021697">
    <property type="entry name" value="UCP021697"/>
    <property type="match status" value="1"/>
</dbReference>
<feature type="transmembrane region" description="Helical" evidence="2">
    <location>
        <begin position="50"/>
        <end position="67"/>
    </location>
</feature>
<keyword evidence="2" id="KW-0812">Transmembrane</keyword>
<dbReference type="InterPro" id="IPR051791">
    <property type="entry name" value="Pra-immunoreactive"/>
</dbReference>
<reference evidence="3 4" key="1">
    <citation type="submission" date="2019-07" db="EMBL/GenBank/DDBJ databases">
        <title>Lentzea xizangensis sp. nov., isolated from Qinghai-Tibetan Plateau Soils.</title>
        <authorList>
            <person name="Huang J."/>
        </authorList>
    </citation>
    <scope>NUCLEOTIDE SEQUENCE [LARGE SCALE GENOMIC DNA]</scope>
    <source>
        <strain evidence="3 4">FXJ1.1311</strain>
    </source>
</reference>
<sequence>MSKWTGSWLSGPRSVLEPGAESDGTQRWRGERHGFPQDGPGSIASVGRRTAAIFVDFILAAGVAAVFTRPELPKNWSLLAWFVITIIAVAVFGFTPGHAVFGLRVARIDGAKMVGLPRAVLRTALIFPIIPAVVWDADGRGLHDKATGTVVVRMR</sequence>
<dbReference type="EMBL" id="VOBR01000023">
    <property type="protein sequence ID" value="TWP47925.1"/>
    <property type="molecule type" value="Genomic_DNA"/>
</dbReference>
<evidence type="ECO:0000256" key="1">
    <source>
        <dbReference type="SAM" id="MobiDB-lite"/>
    </source>
</evidence>
<dbReference type="RefSeq" id="WP_146356964.1">
    <property type="nucleotide sequence ID" value="NZ_VOBR01000023.1"/>
</dbReference>
<keyword evidence="4" id="KW-1185">Reference proteome</keyword>
<dbReference type="AlphaFoldDB" id="A0A563EL53"/>
<keyword evidence="2" id="KW-1133">Transmembrane helix</keyword>
<comment type="caution">
    <text evidence="3">The sequence shown here is derived from an EMBL/GenBank/DDBJ whole genome shotgun (WGS) entry which is preliminary data.</text>
</comment>
<name>A0A563EL53_9PSEU</name>
<evidence type="ECO:0000313" key="4">
    <source>
        <dbReference type="Proteomes" id="UP000316639"/>
    </source>
</evidence>
<dbReference type="PANTHER" id="PTHR36115">
    <property type="entry name" value="PROLINE-RICH ANTIGEN HOMOLOG-RELATED"/>
    <property type="match status" value="1"/>
</dbReference>
<feature type="region of interest" description="Disordered" evidence="1">
    <location>
        <begin position="1"/>
        <end position="40"/>
    </location>
</feature>
<dbReference type="OrthoDB" id="5187110at2"/>
<feature type="compositionally biased region" description="Basic and acidic residues" evidence="1">
    <location>
        <begin position="24"/>
        <end position="35"/>
    </location>
</feature>
<feature type="transmembrane region" description="Helical" evidence="2">
    <location>
        <begin position="79"/>
        <end position="103"/>
    </location>
</feature>
<accession>A0A563EL53</accession>
<dbReference type="PANTHER" id="PTHR36115:SF6">
    <property type="entry name" value="PROLINE-RICH ANTIGEN HOMOLOG"/>
    <property type="match status" value="1"/>
</dbReference>
<gene>
    <name evidence="3" type="ORF">FKR81_30060</name>
</gene>
<dbReference type="Proteomes" id="UP000316639">
    <property type="component" value="Unassembled WGS sequence"/>
</dbReference>
<protein>
    <submittedName>
        <fullName evidence="3">RDD family protein</fullName>
    </submittedName>
</protein>
<evidence type="ECO:0000256" key="2">
    <source>
        <dbReference type="SAM" id="Phobius"/>
    </source>
</evidence>
<feature type="transmembrane region" description="Helical" evidence="2">
    <location>
        <begin position="115"/>
        <end position="135"/>
    </location>
</feature>